<dbReference type="eggNOG" id="KOG1721">
    <property type="taxonomic scope" value="Eukaryota"/>
</dbReference>
<name>E6ZR71_SPORE</name>
<feature type="region of interest" description="Disordered" evidence="5">
    <location>
        <begin position="34"/>
        <end position="80"/>
    </location>
</feature>
<organism evidence="7 8">
    <name type="scientific">Sporisorium reilianum (strain SRZ2)</name>
    <name type="common">Maize head smut fungus</name>
    <dbReference type="NCBI Taxonomy" id="999809"/>
    <lineage>
        <taxon>Eukaryota</taxon>
        <taxon>Fungi</taxon>
        <taxon>Dikarya</taxon>
        <taxon>Basidiomycota</taxon>
        <taxon>Ustilaginomycotina</taxon>
        <taxon>Ustilaginomycetes</taxon>
        <taxon>Ustilaginales</taxon>
        <taxon>Ustilaginaceae</taxon>
        <taxon>Sporisorium</taxon>
    </lineage>
</organism>
<dbReference type="InterPro" id="IPR013087">
    <property type="entry name" value="Znf_C2H2_type"/>
</dbReference>
<dbReference type="FunFam" id="3.30.160.60:FF:000843">
    <property type="entry name" value="Potential zinc finger protein"/>
    <property type="match status" value="1"/>
</dbReference>
<dbReference type="GO" id="GO:0000978">
    <property type="term" value="F:RNA polymerase II cis-regulatory region sequence-specific DNA binding"/>
    <property type="evidence" value="ECO:0007669"/>
    <property type="project" value="TreeGrafter"/>
</dbReference>
<feature type="compositionally biased region" description="Basic and acidic residues" evidence="5">
    <location>
        <begin position="664"/>
        <end position="673"/>
    </location>
</feature>
<dbReference type="PROSITE" id="PS50157">
    <property type="entry name" value="ZINC_FINGER_C2H2_2"/>
    <property type="match status" value="2"/>
</dbReference>
<dbReference type="GO" id="GO:0008270">
    <property type="term" value="F:zinc ion binding"/>
    <property type="evidence" value="ECO:0007669"/>
    <property type="project" value="UniProtKB-KW"/>
</dbReference>
<feature type="region of interest" description="Disordered" evidence="5">
    <location>
        <begin position="657"/>
        <end position="759"/>
    </location>
</feature>
<feature type="compositionally biased region" description="Low complexity" evidence="5">
    <location>
        <begin position="322"/>
        <end position="333"/>
    </location>
</feature>
<feature type="domain" description="C2H2-type" evidence="6">
    <location>
        <begin position="586"/>
        <end position="613"/>
    </location>
</feature>
<dbReference type="Proteomes" id="UP000008867">
    <property type="component" value="Chromosome 17"/>
</dbReference>
<evidence type="ECO:0000313" key="7">
    <source>
        <dbReference type="EMBL" id="CBQ69728.1"/>
    </source>
</evidence>
<evidence type="ECO:0000256" key="3">
    <source>
        <dbReference type="ARBA" id="ARBA00022833"/>
    </source>
</evidence>
<dbReference type="SUPFAM" id="SSF57667">
    <property type="entry name" value="beta-beta-alpha zinc fingers"/>
    <property type="match status" value="2"/>
</dbReference>
<evidence type="ECO:0000256" key="2">
    <source>
        <dbReference type="ARBA" id="ARBA00022771"/>
    </source>
</evidence>
<proteinExistence type="predicted"/>
<dbReference type="VEuPathDB" id="FungiDB:sr15647"/>
<accession>E6ZR71</accession>
<dbReference type="Gene3D" id="3.30.160.60">
    <property type="entry name" value="Classic Zinc Finger"/>
    <property type="match status" value="3"/>
</dbReference>
<sequence>MTSVLANVRSHFTQSGMSNEPRFQYADLSRAMASSTSSSTLTQPPNPSSSSSSSTMPLAAATPATTLSSAPTTSDAAPHSQASIMNASVSASDPNALYSSSATIPSSRAFDSVLAGYNASSALADVSASCPPEGPSFSTNDFDANLAAAAFAPMFSSNDATGLDDPSAPLSFPVLPASLLDEAPEYEYSVHTRLNVFEATDFGTDIPSFNFADDGTPLLDGTAEYALWSTGLGVDAGDLTASSAFSYPNDDLALIDNASRLDTQPRTAGHFDLSSRPDDSFDVSSDSLPAPRNALPLASTSTAGHVLLGPNVSSGLSSLPGSSAAGLADGAPSVLQPASNSLHQRQPGQRLSLEGDDMYDSQAGPSRGLNRPRDALLSATSPYARGRPPLQAQRSLNNIGAAANFSPQGFDPELRRLSAGQGVAGVGAGRGPGRDPVVPSQNVGRARLMSWQSGRAYSGEHDWQSGNLADSALGVSGDAGLGAGGAHGMSDSMASNGMSMHAGGMMPPSRSYGYGMHPSSSGFMPHHGMNPHQTDMINALGDAMDARISQDGIAKCPYPNCNKTFAKNRSYNLKAHLRSHSQLKPFACSVCPRAFSRKHDLERHSRVHSGDKPYVCEICGKGFPRSDALRRHWRVEKECGDKAAALEASQSLTSVLGEGGMGYSHERSPDQQNHHLQYGQPLQGSSSSGMYGHGSMQQQQLQQQQLHQQQQQQQQQQRPPQQQQHYSSQGQQQPQQQQQQRTWADQQQQQQQQQQLRRA</sequence>
<feature type="region of interest" description="Disordered" evidence="5">
    <location>
        <begin position="322"/>
        <end position="373"/>
    </location>
</feature>
<evidence type="ECO:0000256" key="1">
    <source>
        <dbReference type="ARBA" id="ARBA00022723"/>
    </source>
</evidence>
<reference evidence="7 8" key="1">
    <citation type="journal article" date="2010" name="Science">
        <title>Pathogenicity determinants in smut fungi revealed by genome comparison.</title>
        <authorList>
            <person name="Schirawski J."/>
            <person name="Mannhaupt G."/>
            <person name="Muench K."/>
            <person name="Brefort T."/>
            <person name="Schipper K."/>
            <person name="Doehlemann G."/>
            <person name="Di Stasio M."/>
            <person name="Roessel N."/>
            <person name="Mendoza-Mendoza A."/>
            <person name="Pester D."/>
            <person name="Mueller O."/>
            <person name="Winterberg B."/>
            <person name="Meyer E."/>
            <person name="Ghareeb H."/>
            <person name="Wollenberg T."/>
            <person name="Muensterkoetter M."/>
            <person name="Wong P."/>
            <person name="Walter M."/>
            <person name="Stukenbrock E."/>
            <person name="Gueldener U."/>
            <person name="Kahmann R."/>
        </authorList>
    </citation>
    <scope>NUCLEOTIDE SEQUENCE [LARGE SCALE GENOMIC DNA]</scope>
    <source>
        <strain evidence="8">SRZ2</strain>
    </source>
</reference>
<dbReference type="InterPro" id="IPR036236">
    <property type="entry name" value="Znf_C2H2_sf"/>
</dbReference>
<dbReference type="PROSITE" id="PS00028">
    <property type="entry name" value="ZINC_FINGER_C2H2_1"/>
    <property type="match status" value="1"/>
</dbReference>
<dbReference type="OrthoDB" id="8922241at2759"/>
<dbReference type="SMART" id="SM00355">
    <property type="entry name" value="ZnF_C2H2"/>
    <property type="match status" value="3"/>
</dbReference>
<dbReference type="EMBL" id="FQ311438">
    <property type="protein sequence ID" value="CBQ69728.1"/>
    <property type="molecule type" value="Genomic_DNA"/>
</dbReference>
<feature type="region of interest" description="Disordered" evidence="5">
    <location>
        <begin position="266"/>
        <end position="287"/>
    </location>
</feature>
<dbReference type="FunFam" id="3.30.160.60:FF:002485">
    <property type="entry name" value="Potential zinc finger protein"/>
    <property type="match status" value="1"/>
</dbReference>
<dbReference type="PANTHER" id="PTHR23235:SF120">
    <property type="entry name" value="KRUPPEL-LIKE FACTOR 15"/>
    <property type="match status" value="1"/>
</dbReference>
<feature type="domain" description="C2H2-type" evidence="6">
    <location>
        <begin position="614"/>
        <end position="643"/>
    </location>
</feature>
<dbReference type="AlphaFoldDB" id="E6ZR71"/>
<keyword evidence="1" id="KW-0479">Metal-binding</keyword>
<protein>
    <recommendedName>
        <fullName evidence="6">C2H2-type domain-containing protein</fullName>
    </recommendedName>
</protein>
<evidence type="ECO:0000256" key="5">
    <source>
        <dbReference type="SAM" id="MobiDB-lite"/>
    </source>
</evidence>
<feature type="compositionally biased region" description="Polar residues" evidence="5">
    <location>
        <begin position="1"/>
        <end position="18"/>
    </location>
</feature>
<evidence type="ECO:0000259" key="6">
    <source>
        <dbReference type="PROSITE" id="PS50157"/>
    </source>
</evidence>
<dbReference type="PANTHER" id="PTHR23235">
    <property type="entry name" value="KRUEPPEL-LIKE TRANSCRIPTION FACTOR"/>
    <property type="match status" value="1"/>
</dbReference>
<keyword evidence="8" id="KW-1185">Reference proteome</keyword>
<gene>
    <name evidence="7" type="ORF">sr15647</name>
</gene>
<evidence type="ECO:0000256" key="4">
    <source>
        <dbReference type="PROSITE-ProRule" id="PRU00042"/>
    </source>
</evidence>
<dbReference type="Pfam" id="PF00096">
    <property type="entry name" value="zf-C2H2"/>
    <property type="match status" value="2"/>
</dbReference>
<feature type="compositionally biased region" description="Low complexity" evidence="5">
    <location>
        <begin position="683"/>
        <end position="759"/>
    </location>
</feature>
<dbReference type="HOGENOM" id="CLU_370448_0_0_1"/>
<feature type="region of interest" description="Disordered" evidence="5">
    <location>
        <begin position="423"/>
        <end position="442"/>
    </location>
</feature>
<feature type="region of interest" description="Disordered" evidence="5">
    <location>
        <begin position="1"/>
        <end position="21"/>
    </location>
</feature>
<dbReference type="GO" id="GO:0000981">
    <property type="term" value="F:DNA-binding transcription factor activity, RNA polymerase II-specific"/>
    <property type="evidence" value="ECO:0007669"/>
    <property type="project" value="TreeGrafter"/>
</dbReference>
<keyword evidence="3" id="KW-0862">Zinc</keyword>
<evidence type="ECO:0000313" key="8">
    <source>
        <dbReference type="Proteomes" id="UP000008867"/>
    </source>
</evidence>
<keyword evidence="2 4" id="KW-0863">Zinc-finger</keyword>
<feature type="compositionally biased region" description="Polar residues" evidence="5">
    <location>
        <begin position="336"/>
        <end position="349"/>
    </location>
</feature>